<protein>
    <submittedName>
        <fullName evidence="2">FHA domain-containing protein</fullName>
    </submittedName>
</protein>
<evidence type="ECO:0000313" key="3">
    <source>
        <dbReference type="Proteomes" id="UP000315439"/>
    </source>
</evidence>
<dbReference type="PROSITE" id="PS50006">
    <property type="entry name" value="FHA_DOMAIN"/>
    <property type="match status" value="1"/>
</dbReference>
<dbReference type="Pfam" id="PF00498">
    <property type="entry name" value="FHA"/>
    <property type="match status" value="1"/>
</dbReference>
<comment type="caution">
    <text evidence="2">The sequence shown here is derived from an EMBL/GenBank/DDBJ whole genome shotgun (WGS) entry which is preliminary data.</text>
</comment>
<dbReference type="InterPro" id="IPR008984">
    <property type="entry name" value="SMAD_FHA_dom_sf"/>
</dbReference>
<dbReference type="CDD" id="cd00060">
    <property type="entry name" value="FHA"/>
    <property type="match status" value="1"/>
</dbReference>
<dbReference type="AlphaFoldDB" id="A0A545U8P1"/>
<accession>A0A545U8P1</accession>
<dbReference type="Gene3D" id="2.60.200.20">
    <property type="match status" value="1"/>
</dbReference>
<dbReference type="EMBL" id="VIKS01000011">
    <property type="protein sequence ID" value="TQV85840.1"/>
    <property type="molecule type" value="Genomic_DNA"/>
</dbReference>
<dbReference type="SMART" id="SM00240">
    <property type="entry name" value="FHA"/>
    <property type="match status" value="1"/>
</dbReference>
<dbReference type="OrthoDB" id="273564at2"/>
<evidence type="ECO:0000259" key="1">
    <source>
        <dbReference type="PROSITE" id="PS50006"/>
    </source>
</evidence>
<dbReference type="RefSeq" id="WP_142932759.1">
    <property type="nucleotide sequence ID" value="NZ_ML660167.1"/>
</dbReference>
<proteinExistence type="predicted"/>
<dbReference type="Proteomes" id="UP000315439">
    <property type="component" value="Unassembled WGS sequence"/>
</dbReference>
<feature type="domain" description="FHA" evidence="1">
    <location>
        <begin position="28"/>
        <end position="78"/>
    </location>
</feature>
<evidence type="ECO:0000313" key="2">
    <source>
        <dbReference type="EMBL" id="TQV85840.1"/>
    </source>
</evidence>
<gene>
    <name evidence="2" type="ORF">FLL46_18105</name>
</gene>
<reference evidence="2 3" key="1">
    <citation type="submission" date="2019-07" db="EMBL/GenBank/DDBJ databases">
        <title>Draft genome for Aliikangiella sp. M105.</title>
        <authorList>
            <person name="Wang G."/>
        </authorList>
    </citation>
    <scope>NUCLEOTIDE SEQUENCE [LARGE SCALE GENOMIC DNA]</scope>
    <source>
        <strain evidence="2 3">M105</strain>
    </source>
</reference>
<name>A0A545U8P1_9GAMM</name>
<dbReference type="SUPFAM" id="SSF49879">
    <property type="entry name" value="SMAD/FHA domain"/>
    <property type="match status" value="1"/>
</dbReference>
<sequence>MKLSLKIKSLNENVTSSPILWEGIDIGCTIGRNEACDINIIDPDKFVSSKHIEIIFDGINFQLISLGTNGTQVNEVQVRKGRQVLLCDKDILVFGDFEVVVNLEPFDSTLHETRILHEVSEGHDDPFSLPSIERYTESLQEETDPLTNLEHARRNLQVSEAFSDTSLDPDNLAVISPNPDHEHSLIPEDWDDSDLGDMNDGTSYDLPNFNEESTENVKKSHFPISKVIQDMPLGILMYNPPQKMKLGTKERVEVRISTKFMKELAANLKGAGKPQFEKLKISEFMKVKLIGNDFDILALSEEEQIVSDNDVTNWSWDITAKSLGLKEIHLKVTSRFKLETGQEFKDYPIIDNEIFISVNPTYSLRKFANTYWKWIMTSLLIPLLVWAWKSFVL</sequence>
<dbReference type="InterPro" id="IPR000253">
    <property type="entry name" value="FHA_dom"/>
</dbReference>
<organism evidence="2 3">
    <name type="scientific">Aliikangiella coralliicola</name>
    <dbReference type="NCBI Taxonomy" id="2592383"/>
    <lineage>
        <taxon>Bacteria</taxon>
        <taxon>Pseudomonadati</taxon>
        <taxon>Pseudomonadota</taxon>
        <taxon>Gammaproteobacteria</taxon>
        <taxon>Oceanospirillales</taxon>
        <taxon>Pleioneaceae</taxon>
        <taxon>Aliikangiella</taxon>
    </lineage>
</organism>
<keyword evidence="3" id="KW-1185">Reference proteome</keyword>